<dbReference type="SUPFAM" id="SSF51126">
    <property type="entry name" value="Pectin lyase-like"/>
    <property type="match status" value="1"/>
</dbReference>
<accession>A0ABV0BEW9</accession>
<evidence type="ECO:0000313" key="5">
    <source>
        <dbReference type="EMBL" id="MEN3929523.1"/>
    </source>
</evidence>
<dbReference type="EMBL" id="JBBYXI010000001">
    <property type="protein sequence ID" value="MEN3929523.1"/>
    <property type="molecule type" value="Genomic_DNA"/>
</dbReference>
<dbReference type="Pfam" id="PF03212">
    <property type="entry name" value="Pertactin"/>
    <property type="match status" value="1"/>
</dbReference>
<dbReference type="NCBIfam" id="TIGR01414">
    <property type="entry name" value="autotrans_barl"/>
    <property type="match status" value="1"/>
</dbReference>
<dbReference type="RefSeq" id="WP_346335522.1">
    <property type="nucleotide sequence ID" value="NZ_JBBYXI010000001.1"/>
</dbReference>
<evidence type="ECO:0000313" key="6">
    <source>
        <dbReference type="Proteomes" id="UP001418637"/>
    </source>
</evidence>
<dbReference type="Pfam" id="PF03797">
    <property type="entry name" value="Autotransporter"/>
    <property type="match status" value="1"/>
</dbReference>
<dbReference type="PANTHER" id="PTHR35037">
    <property type="entry name" value="C-TERMINAL REGION OF AIDA-LIKE PROTEIN"/>
    <property type="match status" value="1"/>
</dbReference>
<dbReference type="PRINTS" id="PR01484">
    <property type="entry name" value="PRTACTNFAMLY"/>
</dbReference>
<feature type="signal peptide" evidence="3">
    <location>
        <begin position="1"/>
        <end position="24"/>
    </location>
</feature>
<dbReference type="InterPro" id="IPR036709">
    <property type="entry name" value="Autotransporte_beta_dom_sf"/>
</dbReference>
<dbReference type="InterPro" id="IPR004899">
    <property type="entry name" value="Pertactin_central"/>
</dbReference>
<dbReference type="InterPro" id="IPR006315">
    <property type="entry name" value="OM_autotransptr_brl_dom"/>
</dbReference>
<feature type="domain" description="Autotransporter" evidence="4">
    <location>
        <begin position="569"/>
        <end position="836"/>
    </location>
</feature>
<dbReference type="PROSITE" id="PS51208">
    <property type="entry name" value="AUTOTRANSPORTER"/>
    <property type="match status" value="1"/>
</dbReference>
<dbReference type="SMART" id="SM00869">
    <property type="entry name" value="Autotransporter"/>
    <property type="match status" value="1"/>
</dbReference>
<reference evidence="5 6" key="1">
    <citation type="submission" date="2024-04" db="EMBL/GenBank/DDBJ databases">
        <title>A novel species isolated from cricket.</title>
        <authorList>
            <person name="Wang H.-C."/>
        </authorList>
    </citation>
    <scope>NUCLEOTIDE SEQUENCE [LARGE SCALE GENOMIC DNA]</scope>
    <source>
        <strain evidence="5 6">WL0021</strain>
    </source>
</reference>
<evidence type="ECO:0000256" key="1">
    <source>
        <dbReference type="ARBA" id="ARBA00022729"/>
    </source>
</evidence>
<dbReference type="InterPro" id="IPR003991">
    <property type="entry name" value="Pertactin_virulence_factor"/>
</dbReference>
<sequence>MKINFSGVSLAVLVSSFISGSAFAAEPFCKSYHTLIGLTGDSDGYSVTGTQCLELAASQYENGGYARTANNMTIENQGKLSVLGFLTNSTVKSGGYVVVSKTTHIAVDGYDQTVPALADNITIEKGGLLYAFDGGTLQNSTIYGQANIYYANLNETGRGINNTVASGGVYYTYLGAQSDGTKVLAGGNEYVQTNATSNGSIIYSGGAQQVSSFSTANNARIEAGGSQYVIGNAEAHNTIVAGGAQYAYKASSGTTGAGLVGLLYNSTVSGNGRQQIQDGGLAFDTTFYDQSFQLVYADSITHNTYLHDSTISKIYDGGQATGEMQVYDQSELQLVAAATNGAFAENVQLNGENTKVVVLSGTDDQDSASIGTLNGNGIVYFRHDTENYVRLNVDNLSGSMLFRFSTSIADGRGDYLTIQNGSGSHQVVVMDSGAEITSPATTTLDLITDASAGASFSLASLTGVNTAAVDGGTYMYTLNNRDEAAGRIWFLAAGYVENPPPVVPPTVDPVPTPTPEPVPTPSPAPQVTDLRTTPSTDALISMSVAPGMMFANELGNLRFRKGDLGFMSDSQRKGGVWARVIGSSATYSPSVAKFRMQQEGFEAGTDYLFDMSGGKGLVGVFASYSQADIKHKRGGTSRIGSTSVGLQLGYFADNGFYVDGILKYNNFDNDLRAISTNGYSVSGSYDRNAFGGSLEAGYAKEFSNGWFIEPYVKLTYFSVEGKTVHLSNGMKGKMSAYESLTSEIALTIGKTIKTEDVIWKPYVTAGWSYEFMDSNKVVINDLNQFNTNFTGSMGRIGVGVSAQLKSGFLIYGEVNYRAGRNVTAPVQANFGLRYQF</sequence>
<proteinExistence type="predicted"/>
<feature type="chain" id="PRO_5045963597" evidence="3">
    <location>
        <begin position="25"/>
        <end position="836"/>
    </location>
</feature>
<keyword evidence="1 3" id="KW-0732">Signal</keyword>
<dbReference type="InterPro" id="IPR051551">
    <property type="entry name" value="Autotransporter_adhesion"/>
</dbReference>
<feature type="compositionally biased region" description="Pro residues" evidence="2">
    <location>
        <begin position="506"/>
        <end position="524"/>
    </location>
</feature>
<organism evidence="5 6">
    <name type="scientific">Hohaiivirga grylli</name>
    <dbReference type="NCBI Taxonomy" id="3133970"/>
    <lineage>
        <taxon>Bacteria</taxon>
        <taxon>Pseudomonadati</taxon>
        <taxon>Pseudomonadota</taxon>
        <taxon>Alphaproteobacteria</taxon>
        <taxon>Hyphomicrobiales</taxon>
        <taxon>Methylobacteriaceae</taxon>
        <taxon>Hohaiivirga</taxon>
    </lineage>
</organism>
<name>A0ABV0BEW9_9HYPH</name>
<evidence type="ECO:0000256" key="3">
    <source>
        <dbReference type="SAM" id="SignalP"/>
    </source>
</evidence>
<protein>
    <submittedName>
        <fullName evidence="5">Autotransporter outer membrane beta-barrel domain-containing protein</fullName>
    </submittedName>
</protein>
<dbReference type="InterPro" id="IPR005546">
    <property type="entry name" value="Autotransporte_beta"/>
</dbReference>
<feature type="region of interest" description="Disordered" evidence="2">
    <location>
        <begin position="506"/>
        <end position="526"/>
    </location>
</feature>
<comment type="caution">
    <text evidence="5">The sequence shown here is derived from an EMBL/GenBank/DDBJ whole genome shotgun (WGS) entry which is preliminary data.</text>
</comment>
<dbReference type="PANTHER" id="PTHR35037:SF7">
    <property type="entry name" value="AUTOTRANSPORTER"/>
    <property type="match status" value="1"/>
</dbReference>
<evidence type="ECO:0000259" key="4">
    <source>
        <dbReference type="PROSITE" id="PS51208"/>
    </source>
</evidence>
<dbReference type="InterPro" id="IPR011050">
    <property type="entry name" value="Pectin_lyase_fold/virulence"/>
</dbReference>
<evidence type="ECO:0000256" key="2">
    <source>
        <dbReference type="SAM" id="MobiDB-lite"/>
    </source>
</evidence>
<dbReference type="InterPro" id="IPR012332">
    <property type="entry name" value="Autotransporter_pectin_lyase_C"/>
</dbReference>
<dbReference type="Gene3D" id="2.160.20.20">
    <property type="match status" value="1"/>
</dbReference>
<dbReference type="Gene3D" id="2.40.128.130">
    <property type="entry name" value="Autotransporter beta-domain"/>
    <property type="match status" value="1"/>
</dbReference>
<dbReference type="SUPFAM" id="SSF103515">
    <property type="entry name" value="Autotransporter"/>
    <property type="match status" value="1"/>
</dbReference>
<keyword evidence="6" id="KW-1185">Reference proteome</keyword>
<gene>
    <name evidence="5" type="ORF">WJT86_00440</name>
</gene>
<dbReference type="Proteomes" id="UP001418637">
    <property type="component" value="Unassembled WGS sequence"/>
</dbReference>